<dbReference type="PANTHER" id="PTHR22726">
    <property type="entry name" value="METALLOENDOPEPTIDASE OMA1"/>
    <property type="match status" value="1"/>
</dbReference>
<evidence type="ECO:0000256" key="5">
    <source>
        <dbReference type="ARBA" id="ARBA00023049"/>
    </source>
</evidence>
<dbReference type="CDD" id="cd07332">
    <property type="entry name" value="M48C_Oma1_like"/>
    <property type="match status" value="1"/>
</dbReference>
<dbReference type="GO" id="GO:0004222">
    <property type="term" value="F:metalloendopeptidase activity"/>
    <property type="evidence" value="ECO:0007669"/>
    <property type="project" value="InterPro"/>
</dbReference>
<keyword evidence="5 6" id="KW-0482">Metalloprotease</keyword>
<evidence type="ECO:0000256" key="2">
    <source>
        <dbReference type="ARBA" id="ARBA00022723"/>
    </source>
</evidence>
<protein>
    <submittedName>
        <fullName evidence="9">Peptidase</fullName>
    </submittedName>
</protein>
<feature type="transmembrane region" description="Helical" evidence="7">
    <location>
        <begin position="108"/>
        <end position="129"/>
    </location>
</feature>
<comment type="similarity">
    <text evidence="6">Belongs to the peptidase M48 family.</text>
</comment>
<dbReference type="Pfam" id="PF01435">
    <property type="entry name" value="Peptidase_M48"/>
    <property type="match status" value="1"/>
</dbReference>
<evidence type="ECO:0000259" key="8">
    <source>
        <dbReference type="Pfam" id="PF01435"/>
    </source>
</evidence>
<reference evidence="9" key="1">
    <citation type="journal article" date="2016" name="Sci. Rep.">
        <title>Triclosan Resistome from Metagenome Reveals Diverse Enoyl Acyl Carrier Protein Reductases and Selective Enrichment of Triclosan Resistance Genes.</title>
        <authorList>
            <person name="Khan R."/>
            <person name="Kong H.G."/>
            <person name="Jung Y.H."/>
            <person name="Choi J."/>
            <person name="Baek K.Y."/>
            <person name="Hwang E.C."/>
            <person name="Lee S.W."/>
        </authorList>
    </citation>
    <scope>NUCLEOTIDE SEQUENCE</scope>
</reference>
<keyword evidence="1 6" id="KW-0645">Protease</keyword>
<organism evidence="9">
    <name type="scientific">uncultured bacterium pAY4-1</name>
    <dbReference type="NCBI Taxonomy" id="1781157"/>
    <lineage>
        <taxon>Bacteria</taxon>
        <taxon>environmental samples</taxon>
    </lineage>
</organism>
<evidence type="ECO:0000313" key="9">
    <source>
        <dbReference type="EMBL" id="AOR51157.1"/>
    </source>
</evidence>
<keyword evidence="7" id="KW-0472">Membrane</keyword>
<keyword evidence="2" id="KW-0479">Metal-binding</keyword>
<evidence type="ECO:0000256" key="3">
    <source>
        <dbReference type="ARBA" id="ARBA00022801"/>
    </source>
</evidence>
<keyword evidence="7" id="KW-0812">Transmembrane</keyword>
<dbReference type="GO" id="GO:0046872">
    <property type="term" value="F:metal ion binding"/>
    <property type="evidence" value="ECO:0007669"/>
    <property type="project" value="UniProtKB-KW"/>
</dbReference>
<dbReference type="GO" id="GO:0051603">
    <property type="term" value="P:proteolysis involved in protein catabolic process"/>
    <property type="evidence" value="ECO:0007669"/>
    <property type="project" value="TreeGrafter"/>
</dbReference>
<comment type="cofactor">
    <cofactor evidence="6">
        <name>Zn(2+)</name>
        <dbReference type="ChEBI" id="CHEBI:29105"/>
    </cofactor>
    <text evidence="6">Binds 1 zinc ion per subunit.</text>
</comment>
<feature type="domain" description="Peptidase M48" evidence="8">
    <location>
        <begin position="182"/>
        <end position="340"/>
    </location>
</feature>
<dbReference type="GO" id="GO:0016020">
    <property type="term" value="C:membrane"/>
    <property type="evidence" value="ECO:0007669"/>
    <property type="project" value="TreeGrafter"/>
</dbReference>
<keyword evidence="4 6" id="KW-0862">Zinc</keyword>
<name>A0A1C9U4T4_9BACT</name>
<keyword evidence="7" id="KW-1133">Transmembrane helix</keyword>
<dbReference type="AlphaFoldDB" id="A0A1C9U4T4"/>
<dbReference type="Gene3D" id="3.30.2010.10">
    <property type="entry name" value="Metalloproteases ('zincins'), catalytic domain"/>
    <property type="match status" value="1"/>
</dbReference>
<proteinExistence type="inferred from homology"/>
<evidence type="ECO:0000256" key="6">
    <source>
        <dbReference type="RuleBase" id="RU003983"/>
    </source>
</evidence>
<keyword evidence="3 6" id="KW-0378">Hydrolase</keyword>
<evidence type="ECO:0000256" key="4">
    <source>
        <dbReference type="ARBA" id="ARBA00022833"/>
    </source>
</evidence>
<sequence length="365" mass="39735">MTAFPARLFGPRLSGSGVAVTGAWQEDDSLRVVTPAGEWAATNLSITASGFNAERLKISWQGDDGEYALFVDNAAARALCLTEAPPLHAQLILAANQQQRVVERRFRLGGALLAGLLLLPLLLLGLLYLQQDAIAEWLIQRIPVQQEAQIGEAILAQSRLSMELIESGPSVEALRRIGEKLTADSPHRYRWFVANKKEINAFAAPGGIVVVNAGLLYAITSPEELAGVLAHEIAHAELRHSLKGIAKSLGLRTLASLALGDYGGTALAEGMKHLAELGFSREAEREADQEGLRRLVAARIDPQGMVRFFELLEKERQLTPPPFLSTHPSNAERITALQREIARLPKDWRPLETDLAAIRAGLPQP</sequence>
<dbReference type="PANTHER" id="PTHR22726:SF1">
    <property type="entry name" value="METALLOENDOPEPTIDASE OMA1, MITOCHONDRIAL"/>
    <property type="match status" value="1"/>
</dbReference>
<evidence type="ECO:0000256" key="7">
    <source>
        <dbReference type="SAM" id="Phobius"/>
    </source>
</evidence>
<evidence type="ECO:0000256" key="1">
    <source>
        <dbReference type="ARBA" id="ARBA00022670"/>
    </source>
</evidence>
<dbReference type="InterPro" id="IPR051156">
    <property type="entry name" value="Mito/Outer_Membr_Metalloprot"/>
</dbReference>
<accession>A0A1C9U4T4</accession>
<dbReference type="EMBL" id="KT982361">
    <property type="protein sequence ID" value="AOR51157.1"/>
    <property type="molecule type" value="Genomic_DNA"/>
</dbReference>
<dbReference type="InterPro" id="IPR001915">
    <property type="entry name" value="Peptidase_M48"/>
</dbReference>